<proteinExistence type="inferred from homology"/>
<dbReference type="InterPro" id="IPR045009">
    <property type="entry name" value="CASPL-5"/>
</dbReference>
<dbReference type="STRING" id="4558.A0A1W0W401"/>
<feature type="transmembrane region" description="Helical" evidence="8">
    <location>
        <begin position="122"/>
        <end position="150"/>
    </location>
</feature>
<protein>
    <recommendedName>
        <fullName evidence="8">CASP-like protein</fullName>
    </recommendedName>
</protein>
<dbReference type="PANTHER" id="PTHR32021:SF51">
    <property type="entry name" value="CASP-LIKE PROTEIN 5B3"/>
    <property type="match status" value="1"/>
</dbReference>
<evidence type="ECO:0000256" key="4">
    <source>
        <dbReference type="ARBA" id="ARBA00022475"/>
    </source>
</evidence>
<dbReference type="InParanoid" id="A0A1W0W401"/>
<evidence type="ECO:0000256" key="1">
    <source>
        <dbReference type="ARBA" id="ARBA00004651"/>
    </source>
</evidence>
<comment type="subcellular location">
    <subcellularLocation>
        <location evidence="1 8">Cell membrane</location>
        <topology evidence="1 8">Multi-pass membrane protein</topology>
    </subcellularLocation>
</comment>
<dbReference type="InterPro" id="IPR006702">
    <property type="entry name" value="CASP_dom"/>
</dbReference>
<evidence type="ECO:0000256" key="8">
    <source>
        <dbReference type="RuleBase" id="RU361233"/>
    </source>
</evidence>
<dbReference type="FunCoup" id="A0A1W0W401">
    <property type="interactions" value="1107"/>
</dbReference>
<sequence>MLGGPLQVGRTVGGGKSFPAGGVTGRWRSRWGRASPVGGATLRAASQGGGRGGEEDALSGEEDLGGALQAGMSVAGGSYIPAGVVAGSYLIASMGLQLLWSFGLACLDIYSLKTKRDLHNPVLVSLFVVGDWVTAILSFAAASASAGVTILFERDVHFCRMYPQLSCGRYALSVVLAFITWSFIATSAVSMFWLLPSL</sequence>
<evidence type="ECO:0000256" key="2">
    <source>
        <dbReference type="ARBA" id="ARBA00007651"/>
    </source>
</evidence>
<keyword evidence="6 8" id="KW-1133">Transmembrane helix</keyword>
<evidence type="ECO:0000256" key="6">
    <source>
        <dbReference type="ARBA" id="ARBA00022989"/>
    </source>
</evidence>
<dbReference type="AlphaFoldDB" id="A0A1W0W401"/>
<organism evidence="10 11">
    <name type="scientific">Sorghum bicolor</name>
    <name type="common">Sorghum</name>
    <name type="synonym">Sorghum vulgare</name>
    <dbReference type="NCBI Taxonomy" id="4558"/>
    <lineage>
        <taxon>Eukaryota</taxon>
        <taxon>Viridiplantae</taxon>
        <taxon>Streptophyta</taxon>
        <taxon>Embryophyta</taxon>
        <taxon>Tracheophyta</taxon>
        <taxon>Spermatophyta</taxon>
        <taxon>Magnoliopsida</taxon>
        <taxon>Liliopsida</taxon>
        <taxon>Poales</taxon>
        <taxon>Poaceae</taxon>
        <taxon>PACMAD clade</taxon>
        <taxon>Panicoideae</taxon>
        <taxon>Andropogonodae</taxon>
        <taxon>Andropogoneae</taxon>
        <taxon>Sorghinae</taxon>
        <taxon>Sorghum</taxon>
    </lineage>
</organism>
<dbReference type="EMBL" id="CM000761">
    <property type="protein sequence ID" value="OQU89102.1"/>
    <property type="molecule type" value="Genomic_DNA"/>
</dbReference>
<gene>
    <name evidence="10" type="ORF">SORBI_3002G146601</name>
</gene>
<dbReference type="GO" id="GO:0005886">
    <property type="term" value="C:plasma membrane"/>
    <property type="evidence" value="ECO:0007669"/>
    <property type="project" value="UniProtKB-SubCell"/>
</dbReference>
<comment type="similarity">
    <text evidence="2 8">Belongs to the Casparian strip membrane proteins (CASP) family.</text>
</comment>
<dbReference type="GO" id="GO:0016020">
    <property type="term" value="C:membrane"/>
    <property type="evidence" value="ECO:0000318"/>
    <property type="project" value="GO_Central"/>
</dbReference>
<name>A0A1W0W401_SORBI</name>
<keyword evidence="5 8" id="KW-0812">Transmembrane</keyword>
<feature type="transmembrane region" description="Helical" evidence="8">
    <location>
        <begin position="170"/>
        <end position="195"/>
    </location>
</feature>
<accession>A0A1W0W401</accession>
<feature type="domain" description="Casparian strip membrane protein" evidence="9">
    <location>
        <begin position="89"/>
        <end position="182"/>
    </location>
</feature>
<evidence type="ECO:0000256" key="5">
    <source>
        <dbReference type="ARBA" id="ARBA00022692"/>
    </source>
</evidence>
<evidence type="ECO:0000259" key="9">
    <source>
        <dbReference type="Pfam" id="PF04535"/>
    </source>
</evidence>
<dbReference type="Gramene" id="OQU89102">
    <property type="protein sequence ID" value="OQU89102"/>
    <property type="gene ID" value="SORBI_3002G146601"/>
</dbReference>
<comment type="caution">
    <text evidence="8">Lacks conserved residue(s) required for the propagation of feature annotation.</text>
</comment>
<evidence type="ECO:0000256" key="3">
    <source>
        <dbReference type="ARBA" id="ARBA00011489"/>
    </source>
</evidence>
<reference evidence="10 11" key="1">
    <citation type="journal article" date="2009" name="Nature">
        <title>The Sorghum bicolor genome and the diversification of grasses.</title>
        <authorList>
            <person name="Paterson A.H."/>
            <person name="Bowers J.E."/>
            <person name="Bruggmann R."/>
            <person name="Dubchak I."/>
            <person name="Grimwood J."/>
            <person name="Gundlach H."/>
            <person name="Haberer G."/>
            <person name="Hellsten U."/>
            <person name="Mitros T."/>
            <person name="Poliakov A."/>
            <person name="Schmutz J."/>
            <person name="Spannagl M."/>
            <person name="Tang H."/>
            <person name="Wang X."/>
            <person name="Wicker T."/>
            <person name="Bharti A.K."/>
            <person name="Chapman J."/>
            <person name="Feltus F.A."/>
            <person name="Gowik U."/>
            <person name="Grigoriev I.V."/>
            <person name="Lyons E."/>
            <person name="Maher C.A."/>
            <person name="Martis M."/>
            <person name="Narechania A."/>
            <person name="Otillar R.P."/>
            <person name="Penning B.W."/>
            <person name="Salamov A.A."/>
            <person name="Wang Y."/>
            <person name="Zhang L."/>
            <person name="Carpita N.C."/>
            <person name="Freeling M."/>
            <person name="Gingle A.R."/>
            <person name="Hash C.T."/>
            <person name="Keller B."/>
            <person name="Klein P."/>
            <person name="Kresovich S."/>
            <person name="McCann M.C."/>
            <person name="Ming R."/>
            <person name="Peterson D.G."/>
            <person name="Mehboob-ur-Rahman"/>
            <person name="Ware D."/>
            <person name="Westhoff P."/>
            <person name="Mayer K.F."/>
            <person name="Messing J."/>
            <person name="Rokhsar D.S."/>
        </authorList>
    </citation>
    <scope>NUCLEOTIDE SEQUENCE [LARGE SCALE GENOMIC DNA]</scope>
    <source>
        <strain evidence="11">cv. BTx623</strain>
    </source>
</reference>
<dbReference type="Pfam" id="PF04535">
    <property type="entry name" value="CASP_dom"/>
    <property type="match status" value="1"/>
</dbReference>
<evidence type="ECO:0000313" key="11">
    <source>
        <dbReference type="Proteomes" id="UP000000768"/>
    </source>
</evidence>
<comment type="subunit">
    <text evidence="3 8">Homodimer and heterodimers.</text>
</comment>
<keyword evidence="7 8" id="KW-0472">Membrane</keyword>
<dbReference type="PANTHER" id="PTHR32021">
    <property type="entry name" value="CASP-LIKE PROTEIN 5B3"/>
    <property type="match status" value="1"/>
</dbReference>
<dbReference type="Proteomes" id="UP000000768">
    <property type="component" value="Chromosome 2"/>
</dbReference>
<evidence type="ECO:0000256" key="7">
    <source>
        <dbReference type="ARBA" id="ARBA00023136"/>
    </source>
</evidence>
<keyword evidence="11" id="KW-1185">Reference proteome</keyword>
<keyword evidence="4 8" id="KW-1003">Cell membrane</keyword>
<evidence type="ECO:0000313" key="10">
    <source>
        <dbReference type="EMBL" id="OQU89102.1"/>
    </source>
</evidence>
<reference evidence="11" key="2">
    <citation type="journal article" date="2018" name="Plant J.">
        <title>The Sorghum bicolor reference genome: improved assembly, gene annotations, a transcriptome atlas, and signatures of genome organization.</title>
        <authorList>
            <person name="McCormick R.F."/>
            <person name="Truong S.K."/>
            <person name="Sreedasyam A."/>
            <person name="Jenkins J."/>
            <person name="Shu S."/>
            <person name="Sims D."/>
            <person name="Kennedy M."/>
            <person name="Amirebrahimi M."/>
            <person name="Weers B.D."/>
            <person name="McKinley B."/>
            <person name="Mattison A."/>
            <person name="Morishige D.T."/>
            <person name="Grimwood J."/>
            <person name="Schmutz J."/>
            <person name="Mullet J.E."/>
        </authorList>
    </citation>
    <scope>NUCLEOTIDE SEQUENCE [LARGE SCALE GENOMIC DNA]</scope>
    <source>
        <strain evidence="11">cv. BTx623</strain>
    </source>
</reference>
<feature type="transmembrane region" description="Helical" evidence="8">
    <location>
        <begin position="89"/>
        <end position="110"/>
    </location>
</feature>